<evidence type="ECO:0000256" key="11">
    <source>
        <dbReference type="ARBA" id="ARBA00033158"/>
    </source>
</evidence>
<keyword evidence="13" id="KW-1185">Reference proteome</keyword>
<dbReference type="AlphaFoldDB" id="A0A1B4VBW3"/>
<organism evidence="12 13">
    <name type="scientific">Sulfurifustis variabilis</name>
    <dbReference type="NCBI Taxonomy" id="1675686"/>
    <lineage>
        <taxon>Bacteria</taxon>
        <taxon>Pseudomonadati</taxon>
        <taxon>Pseudomonadota</taxon>
        <taxon>Gammaproteobacteria</taxon>
        <taxon>Acidiferrobacterales</taxon>
        <taxon>Acidiferrobacteraceae</taxon>
        <taxon>Sulfurifustis</taxon>
    </lineage>
</organism>
<comment type="subunit">
    <text evidence="10">Homodimer. Interacts with FtsZ.</text>
</comment>
<accession>A0A1B4VBW3</accession>
<comment type="subcellular location">
    <subcellularLocation>
        <location evidence="1">Cytoplasm</location>
    </subcellularLocation>
</comment>
<dbReference type="GO" id="GO:0005829">
    <property type="term" value="C:cytosol"/>
    <property type="evidence" value="ECO:0007669"/>
    <property type="project" value="TreeGrafter"/>
</dbReference>
<evidence type="ECO:0000256" key="7">
    <source>
        <dbReference type="ARBA" id="ARBA00023210"/>
    </source>
</evidence>
<evidence type="ECO:0000256" key="5">
    <source>
        <dbReference type="ARBA" id="ARBA00022618"/>
    </source>
</evidence>
<dbReference type="GO" id="GO:0000917">
    <property type="term" value="P:division septum assembly"/>
    <property type="evidence" value="ECO:0007669"/>
    <property type="project" value="UniProtKB-KW"/>
</dbReference>
<evidence type="ECO:0000256" key="2">
    <source>
        <dbReference type="ARBA" id="ARBA00010074"/>
    </source>
</evidence>
<dbReference type="InterPro" id="IPR036192">
    <property type="entry name" value="Cell_div_ZapA-like_sf"/>
</dbReference>
<protein>
    <recommendedName>
        <fullName evidence="3">Cell division protein ZapA</fullName>
    </recommendedName>
    <alternativeName>
        <fullName evidence="11">Z ring-associated protein ZapA</fullName>
    </alternativeName>
</protein>
<sequence length="103" mass="11218">MKESTDGVVVNLLGKEFMVACPPAERDSLIAAAAYLDRKMREIQGSGRVIGTERTAIMAALNIAHELVELRTHGGLSEGMSQKLKFLQSKIDAALRRDAHPSQ</sequence>
<dbReference type="InterPro" id="IPR042233">
    <property type="entry name" value="Cell_div_ZapA_N"/>
</dbReference>
<dbReference type="GO" id="GO:0030428">
    <property type="term" value="C:cell septum"/>
    <property type="evidence" value="ECO:0007669"/>
    <property type="project" value="TreeGrafter"/>
</dbReference>
<dbReference type="PANTHER" id="PTHR34981:SF1">
    <property type="entry name" value="CELL DIVISION PROTEIN ZAPA"/>
    <property type="match status" value="1"/>
</dbReference>
<evidence type="ECO:0000256" key="9">
    <source>
        <dbReference type="ARBA" id="ARBA00024910"/>
    </source>
</evidence>
<dbReference type="EMBL" id="AP014936">
    <property type="protein sequence ID" value="BAU50174.1"/>
    <property type="molecule type" value="Genomic_DNA"/>
</dbReference>
<dbReference type="GO" id="GO:0043093">
    <property type="term" value="P:FtsZ-dependent cytokinesis"/>
    <property type="evidence" value="ECO:0007669"/>
    <property type="project" value="TreeGrafter"/>
</dbReference>
<dbReference type="PANTHER" id="PTHR34981">
    <property type="entry name" value="CELL DIVISION PROTEIN ZAPA"/>
    <property type="match status" value="1"/>
</dbReference>
<evidence type="ECO:0000256" key="8">
    <source>
        <dbReference type="ARBA" id="ARBA00023306"/>
    </source>
</evidence>
<keyword evidence="7" id="KW-0717">Septation</keyword>
<dbReference type="OrthoDB" id="5772359at2"/>
<dbReference type="Proteomes" id="UP000218899">
    <property type="component" value="Chromosome"/>
</dbReference>
<keyword evidence="8" id="KW-0131">Cell cycle</keyword>
<reference evidence="12 13" key="1">
    <citation type="submission" date="2015-08" db="EMBL/GenBank/DDBJ databases">
        <title>Complete genome sequence of Sulfurifustis variabilis.</title>
        <authorList>
            <person name="Miura A."/>
            <person name="Kojima H."/>
            <person name="Fukui M."/>
        </authorList>
    </citation>
    <scope>NUCLEOTIDE SEQUENCE [LARGE SCALE GENOMIC DNA]</scope>
    <source>
        <strain evidence="13">skN76</strain>
    </source>
</reference>
<evidence type="ECO:0000256" key="1">
    <source>
        <dbReference type="ARBA" id="ARBA00004496"/>
    </source>
</evidence>
<dbReference type="RefSeq" id="WP_096462499.1">
    <property type="nucleotide sequence ID" value="NZ_AP014936.1"/>
</dbReference>
<dbReference type="Gene3D" id="3.30.160.880">
    <property type="entry name" value="Cell division protein ZapA protomer, N-terminal domain"/>
    <property type="match status" value="1"/>
</dbReference>
<name>A0A1B4VBW3_9GAMM</name>
<evidence type="ECO:0000256" key="10">
    <source>
        <dbReference type="ARBA" id="ARBA00026068"/>
    </source>
</evidence>
<keyword evidence="4" id="KW-0963">Cytoplasm</keyword>
<gene>
    <name evidence="12" type="ORF">SVA_3638</name>
</gene>
<dbReference type="Pfam" id="PF05164">
    <property type="entry name" value="ZapA"/>
    <property type="match status" value="1"/>
</dbReference>
<evidence type="ECO:0000256" key="4">
    <source>
        <dbReference type="ARBA" id="ARBA00022490"/>
    </source>
</evidence>
<dbReference type="InterPro" id="IPR007838">
    <property type="entry name" value="Cell_div_ZapA-like"/>
</dbReference>
<dbReference type="KEGG" id="sva:SVA_3638"/>
<keyword evidence="6" id="KW-0175">Coiled coil</keyword>
<dbReference type="GO" id="GO:0032153">
    <property type="term" value="C:cell division site"/>
    <property type="evidence" value="ECO:0007669"/>
    <property type="project" value="TreeGrafter"/>
</dbReference>
<proteinExistence type="inferred from homology"/>
<evidence type="ECO:0000256" key="6">
    <source>
        <dbReference type="ARBA" id="ARBA00023054"/>
    </source>
</evidence>
<evidence type="ECO:0000313" key="13">
    <source>
        <dbReference type="Proteomes" id="UP000218899"/>
    </source>
</evidence>
<keyword evidence="5 12" id="KW-0132">Cell division</keyword>
<comment type="function">
    <text evidence="9">Activator of cell division through the inhibition of FtsZ GTPase activity, therefore promoting FtsZ assembly into bundles of protofilaments necessary for the formation of the division Z ring. It is recruited early at mid-cell but it is not essential for cell division.</text>
</comment>
<comment type="similarity">
    <text evidence="2">Belongs to the ZapA family. Type 1 subfamily.</text>
</comment>
<evidence type="ECO:0000313" key="12">
    <source>
        <dbReference type="EMBL" id="BAU50174.1"/>
    </source>
</evidence>
<evidence type="ECO:0000256" key="3">
    <source>
        <dbReference type="ARBA" id="ARBA00015195"/>
    </source>
</evidence>
<dbReference type="SUPFAM" id="SSF102829">
    <property type="entry name" value="Cell division protein ZapA-like"/>
    <property type="match status" value="1"/>
</dbReference>
<dbReference type="Gene3D" id="1.20.5.50">
    <property type="match status" value="1"/>
</dbReference>
<dbReference type="GO" id="GO:0000921">
    <property type="term" value="P:septin ring assembly"/>
    <property type="evidence" value="ECO:0007669"/>
    <property type="project" value="TreeGrafter"/>
</dbReference>